<name>M0NBC8_9EURY</name>
<dbReference type="RefSeq" id="WP_005041360.1">
    <property type="nucleotide sequence ID" value="NZ_AOME01000028.1"/>
</dbReference>
<protein>
    <submittedName>
        <fullName evidence="1">CRISPR-associated protein Csh2</fullName>
    </submittedName>
</protein>
<dbReference type="STRING" id="1227456.C450_06200"/>
<gene>
    <name evidence="1" type="ORF">C450_06200</name>
</gene>
<comment type="caution">
    <text evidence="1">The sequence shown here is derived from an EMBL/GenBank/DDBJ whole genome shotgun (WGS) entry which is preliminary data.</text>
</comment>
<dbReference type="PATRIC" id="fig|1227456.3.peg.1248"/>
<dbReference type="Pfam" id="PF05107">
    <property type="entry name" value="Cas_Cas7"/>
    <property type="match status" value="1"/>
</dbReference>
<dbReference type="EMBL" id="AOME01000028">
    <property type="protein sequence ID" value="EMA54399.1"/>
    <property type="molecule type" value="Genomic_DNA"/>
</dbReference>
<dbReference type="GO" id="GO:0043571">
    <property type="term" value="P:maintenance of CRISPR repeat elements"/>
    <property type="evidence" value="ECO:0007669"/>
    <property type="project" value="InterPro"/>
</dbReference>
<dbReference type="OrthoDB" id="42298at2157"/>
<sequence>MSYQESTADAERTDSIENRSEIVFLYDAVDTNPNGNPLTEENRPRVDDFTGEALVTDVRLKRVIRDYLDRHGETILIKASGDEGRDDKDDRYAVLMEEMEPLMAEDGPNMTEEEAFLAVATDVRLFGETMTFDSPIDRSYTGPVQFNFGRSMHPVNESSHGKTSVVAASSDEGDRSEGGNMFTDYRIDYALMRFHGVINEHNAAETGLDTRDVALLEDGLWHGTRNETNSASKQGHEPRLLVRIEYDTDDYHIGDLHRSFAFEPDGMDERAMRDITDGLVDATEFINLLETHADDIDTAHVRASRRLRVRVGDIKDGDAFDLEQATHDALDTERVEFTVE</sequence>
<dbReference type="Proteomes" id="UP000011625">
    <property type="component" value="Unassembled WGS sequence"/>
</dbReference>
<dbReference type="InterPro" id="IPR006482">
    <property type="entry name" value="Cas7_Csh2/Csh2"/>
</dbReference>
<reference evidence="1 2" key="1">
    <citation type="journal article" date="2014" name="PLoS Genet.">
        <title>Phylogenetically driven sequencing of extremely halophilic archaea reveals strategies for static and dynamic osmo-response.</title>
        <authorList>
            <person name="Becker E.A."/>
            <person name="Seitzer P.M."/>
            <person name="Tritt A."/>
            <person name="Larsen D."/>
            <person name="Krusor M."/>
            <person name="Yao A.I."/>
            <person name="Wu D."/>
            <person name="Madern D."/>
            <person name="Eisen J.A."/>
            <person name="Darling A.E."/>
            <person name="Facciotti M.T."/>
        </authorList>
    </citation>
    <scope>NUCLEOTIDE SEQUENCE [LARGE SCALE GENOMIC DNA]</scope>
    <source>
        <strain evidence="1 2">DSM 8989</strain>
    </source>
</reference>
<evidence type="ECO:0000313" key="2">
    <source>
        <dbReference type="Proteomes" id="UP000011625"/>
    </source>
</evidence>
<dbReference type="AlphaFoldDB" id="M0NBC8"/>
<dbReference type="NCBIfam" id="TIGR02590">
    <property type="entry name" value="cas_Csh2"/>
    <property type="match status" value="1"/>
</dbReference>
<dbReference type="InterPro" id="IPR013419">
    <property type="entry name" value="CRISPR-assoc_prot_Cas7/Csh2"/>
</dbReference>
<organism evidence="1 2">
    <name type="scientific">Halococcus salifodinae DSM 8989</name>
    <dbReference type="NCBI Taxonomy" id="1227456"/>
    <lineage>
        <taxon>Archaea</taxon>
        <taxon>Methanobacteriati</taxon>
        <taxon>Methanobacteriota</taxon>
        <taxon>Stenosarchaea group</taxon>
        <taxon>Halobacteria</taxon>
        <taxon>Halobacteriales</taxon>
        <taxon>Halococcaceae</taxon>
        <taxon>Halococcus</taxon>
    </lineage>
</organism>
<accession>M0NBC8</accession>
<keyword evidence="2" id="KW-1185">Reference proteome</keyword>
<dbReference type="NCBIfam" id="TIGR01595">
    <property type="entry name" value="cas_CT1132"/>
    <property type="match status" value="1"/>
</dbReference>
<proteinExistence type="predicted"/>
<evidence type="ECO:0000313" key="1">
    <source>
        <dbReference type="EMBL" id="EMA54399.1"/>
    </source>
</evidence>